<dbReference type="STRING" id="1715693.PH7735_02984"/>
<reference evidence="3" key="1">
    <citation type="submission" date="2015-09" db="EMBL/GenBank/DDBJ databases">
        <authorList>
            <person name="Rodrigo-Torres Lidia"/>
            <person name="Arahal R.David."/>
        </authorList>
    </citation>
    <scope>NUCLEOTIDE SEQUENCE [LARGE SCALE GENOMIC DNA]</scope>
    <source>
        <strain evidence="3">CECT 7735</strain>
    </source>
</reference>
<dbReference type="AlphaFoldDB" id="A0A0N7MA15"/>
<dbReference type="EMBL" id="CYTW01000003">
    <property type="protein sequence ID" value="CUK06067.1"/>
    <property type="molecule type" value="Genomic_DNA"/>
</dbReference>
<accession>A0A0N7MA15</accession>
<feature type="region of interest" description="Disordered" evidence="1">
    <location>
        <begin position="48"/>
        <end position="71"/>
    </location>
</feature>
<name>A0A0N7MA15_9RHOB</name>
<dbReference type="Proteomes" id="UP000051870">
    <property type="component" value="Unassembled WGS sequence"/>
</dbReference>
<sequence>MKYNWILDVLADLRTFAVANDLQALAEQLEEARLVAVTEIVSTVEGAGATAHGHDATTRDYTGGTRERPRA</sequence>
<evidence type="ECO:0000313" key="2">
    <source>
        <dbReference type="EMBL" id="CUK06067.1"/>
    </source>
</evidence>
<keyword evidence="3" id="KW-1185">Reference proteome</keyword>
<gene>
    <name evidence="2" type="ORF">PH7735_02984</name>
</gene>
<organism evidence="2 3">
    <name type="scientific">Shimia thalassica</name>
    <dbReference type="NCBI Taxonomy" id="1715693"/>
    <lineage>
        <taxon>Bacteria</taxon>
        <taxon>Pseudomonadati</taxon>
        <taxon>Pseudomonadota</taxon>
        <taxon>Alphaproteobacteria</taxon>
        <taxon>Rhodobacterales</taxon>
        <taxon>Roseobacteraceae</taxon>
    </lineage>
</organism>
<proteinExistence type="predicted"/>
<protein>
    <submittedName>
        <fullName evidence="2">Uncharacterized protein</fullName>
    </submittedName>
</protein>
<evidence type="ECO:0000313" key="3">
    <source>
        <dbReference type="Proteomes" id="UP000051870"/>
    </source>
</evidence>
<evidence type="ECO:0000256" key="1">
    <source>
        <dbReference type="SAM" id="MobiDB-lite"/>
    </source>
</evidence>